<dbReference type="SUPFAM" id="SSF56954">
    <property type="entry name" value="Outer membrane efflux proteins (OEP)"/>
    <property type="match status" value="1"/>
</dbReference>
<evidence type="ECO:0000256" key="2">
    <source>
        <dbReference type="ARBA" id="ARBA00007613"/>
    </source>
</evidence>
<keyword evidence="4" id="KW-1134">Transmembrane beta strand</keyword>
<comment type="subcellular location">
    <subcellularLocation>
        <location evidence="1">Cell outer membrane</location>
    </subcellularLocation>
</comment>
<evidence type="ECO:0000256" key="6">
    <source>
        <dbReference type="ARBA" id="ARBA00023136"/>
    </source>
</evidence>
<evidence type="ECO:0000313" key="10">
    <source>
        <dbReference type="Proteomes" id="UP001056255"/>
    </source>
</evidence>
<dbReference type="PANTHER" id="PTHR30026:SF22">
    <property type="entry name" value="OUTER MEMBRANE EFFLUX PROTEIN"/>
    <property type="match status" value="1"/>
</dbReference>
<dbReference type="Proteomes" id="UP001056255">
    <property type="component" value="Chromosome I"/>
</dbReference>
<gene>
    <name evidence="9" type="ORF">K6Q96_13910</name>
</gene>
<dbReference type="PANTHER" id="PTHR30026">
    <property type="entry name" value="OUTER MEMBRANE PROTEIN TOLC"/>
    <property type="match status" value="1"/>
</dbReference>
<evidence type="ECO:0000256" key="5">
    <source>
        <dbReference type="ARBA" id="ARBA00022692"/>
    </source>
</evidence>
<dbReference type="Gene3D" id="1.20.1600.10">
    <property type="entry name" value="Outer membrane efflux proteins (OEP)"/>
    <property type="match status" value="1"/>
</dbReference>
<proteinExistence type="inferred from homology"/>
<feature type="chain" id="PRO_5046250244" evidence="8">
    <location>
        <begin position="30"/>
        <end position="472"/>
    </location>
</feature>
<evidence type="ECO:0000256" key="4">
    <source>
        <dbReference type="ARBA" id="ARBA00022452"/>
    </source>
</evidence>
<organism evidence="9 10">
    <name type="scientific">Grimontia kaedaensis</name>
    <dbReference type="NCBI Taxonomy" id="2872157"/>
    <lineage>
        <taxon>Bacteria</taxon>
        <taxon>Pseudomonadati</taxon>
        <taxon>Pseudomonadota</taxon>
        <taxon>Gammaproteobacteria</taxon>
        <taxon>Vibrionales</taxon>
        <taxon>Vibrionaceae</taxon>
        <taxon>Grimontia</taxon>
    </lineage>
</organism>
<evidence type="ECO:0000313" key="9">
    <source>
        <dbReference type="EMBL" id="USH01950.1"/>
    </source>
</evidence>
<dbReference type="InterPro" id="IPR003423">
    <property type="entry name" value="OMP_efflux"/>
</dbReference>
<keyword evidence="3" id="KW-0813">Transport</keyword>
<evidence type="ECO:0000256" key="3">
    <source>
        <dbReference type="ARBA" id="ARBA00022448"/>
    </source>
</evidence>
<dbReference type="NCBIfam" id="TIGR01844">
    <property type="entry name" value="type_I_sec_TolC"/>
    <property type="match status" value="1"/>
</dbReference>
<evidence type="ECO:0000256" key="7">
    <source>
        <dbReference type="ARBA" id="ARBA00023237"/>
    </source>
</evidence>
<reference evidence="9" key="1">
    <citation type="submission" date="2021-08" db="EMBL/GenBank/DDBJ databases">
        <authorList>
            <person name="Sakaguchi M."/>
            <person name="Kikuchi T."/>
            <person name="Urbanczyk H."/>
        </authorList>
    </citation>
    <scope>NUCLEOTIDE SEQUENCE</scope>
    <source>
        <strain evidence="9">020920N</strain>
    </source>
</reference>
<dbReference type="EMBL" id="CP082275">
    <property type="protein sequence ID" value="USH01950.1"/>
    <property type="molecule type" value="Genomic_DNA"/>
</dbReference>
<protein>
    <submittedName>
        <fullName evidence="9">TolC family outer membrane protein</fullName>
    </submittedName>
</protein>
<keyword evidence="8" id="KW-0732">Signal</keyword>
<sequence>MRKNVGHSLRKSVAALAVTVVLLPTTGAAQSLEQAVASALDTHPQIRQAFNRFKASEELIKQAESGYYPTLDFDAGIGREWTESPSTRRDSAQYGVGEEVELTRREIGVSLRQVLFNGFQTMNEVERSEYEASADQWALFSSAEDLALEVTRAYLEFLRAEQIVVLAERNLESHQIIYDQVKQKTDSGLGSTADLSQVTGRLARAHSNLISAQNNLSDARIVYQKLVNTTPEDMRIPVPDALMLPESLTQALDMAKTSHPTLKSANNDIQAATAQRDATKGNYYPQVTFDLSASWDDNLDGNDGTTANPFDSPADVGGNSDEVLAIVRLNYNLFSGGADRAREREAAYSINESKAIQQEAYRDIVEGTTLAWNAREFLNQQMQYLRQHVEASIETRNAYEDQFKLGQRTLIDVLDSENELFQARREYLTAEYDDLIARYRLLNATGQLLESLRITIPEVWSGEDNYKGGVQS</sequence>
<dbReference type="Pfam" id="PF02321">
    <property type="entry name" value="OEP"/>
    <property type="match status" value="2"/>
</dbReference>
<name>A0ABY4WVH7_9GAMM</name>
<feature type="signal peptide" evidence="8">
    <location>
        <begin position="1"/>
        <end position="29"/>
    </location>
</feature>
<keyword evidence="7" id="KW-0998">Cell outer membrane</keyword>
<evidence type="ECO:0000256" key="8">
    <source>
        <dbReference type="SAM" id="SignalP"/>
    </source>
</evidence>
<dbReference type="InterPro" id="IPR010130">
    <property type="entry name" value="T1SS_OMP_TolC"/>
</dbReference>
<keyword evidence="6" id="KW-0472">Membrane</keyword>
<evidence type="ECO:0000256" key="1">
    <source>
        <dbReference type="ARBA" id="ARBA00004442"/>
    </source>
</evidence>
<dbReference type="InterPro" id="IPR051906">
    <property type="entry name" value="TolC-like"/>
</dbReference>
<comment type="similarity">
    <text evidence="2">Belongs to the outer membrane factor (OMF) (TC 1.B.17) family.</text>
</comment>
<dbReference type="RefSeq" id="WP_251876496.1">
    <property type="nucleotide sequence ID" value="NZ_CP082275.1"/>
</dbReference>
<keyword evidence="5" id="KW-0812">Transmembrane</keyword>
<keyword evidence="10" id="KW-1185">Reference proteome</keyword>
<accession>A0ABY4WVH7</accession>